<evidence type="ECO:0000313" key="1">
    <source>
        <dbReference type="EMBL" id="KAI8431663.1"/>
    </source>
</evidence>
<keyword evidence="2" id="KW-1185">Reference proteome</keyword>
<dbReference type="EMBL" id="CM046130">
    <property type="protein sequence ID" value="KAI8431663.1"/>
    <property type="molecule type" value="Genomic_DNA"/>
</dbReference>
<gene>
    <name evidence="1" type="ORF">MSG28_016142</name>
</gene>
<sequence length="664" mass="77417">MGTIRVKSTDAKAEKINNMRVQFKKQKVEKEAKKMEAKPKRISNLTKVSVYKFDSHKNQESKEPQDIQEEDSFDDTEDFYDIKGKTIDPLTEDIESEVVIEPRAAEFEENKDPKINNLEKEKADVKSNLLFEIDGGMGRIRVKSTDAKAEKLNKMRVQFMKQKAKKEAEKEAKKMQTKAKRISNLLRYVTGKKRNAAPLTKWQLQLRRAENNFLPNFDYAEFENKHDCKLKILTMEEQLEEIEERKQSSNYLNLDFKCEFCGRGFEFERSFKNHMAKHDPGIGKFECDVCHIRFRTQYLRHRHLDYHKMKFVCNICAFVTRAKHLARNHYLMHTGKVFKCKQCDATFTKSTSYFGHVRLNHPSRDAVCELCGDSFVGPVGLRHHKAKAHREKKRCGFTSSSDGPLHPETRFRHKRLSKRKHECGSCGVKFASLDAMKKHADGRRKCDNSMKACAECGEVFSSGELLKEHADERHVLVQYWCEECSQPFVSQASLETHHQRVHLHIKWPAYGRTREMNREYYKKIKERTRLKAQVVCEMCGARLMSNAALERHQQSQCRRERSPKAYKCPHCVKSCATRQGLQLHITLHTGEKPYKCAQCPLEFRQSGALKRHHNKVHLGIDTRVQCEYCGKYFSTPSTKKLHVNTVHLKMPQPPRRRRSKGGDD</sequence>
<comment type="caution">
    <text evidence="1">The sequence shown here is derived from an EMBL/GenBank/DDBJ whole genome shotgun (WGS) entry which is preliminary data.</text>
</comment>
<evidence type="ECO:0000313" key="2">
    <source>
        <dbReference type="Proteomes" id="UP001064048"/>
    </source>
</evidence>
<proteinExistence type="predicted"/>
<name>A0ACC0K603_CHOFU</name>
<reference evidence="1 2" key="1">
    <citation type="journal article" date="2022" name="Genome Biol. Evol.">
        <title>The Spruce Budworm Genome: Reconstructing the Evolutionary History of Antifreeze Proteins.</title>
        <authorList>
            <person name="Beliveau C."/>
            <person name="Gagne P."/>
            <person name="Picq S."/>
            <person name="Vernygora O."/>
            <person name="Keeling C.I."/>
            <person name="Pinkney K."/>
            <person name="Doucet D."/>
            <person name="Wen F."/>
            <person name="Johnston J.S."/>
            <person name="Maaroufi H."/>
            <person name="Boyle B."/>
            <person name="Laroche J."/>
            <person name="Dewar K."/>
            <person name="Juretic N."/>
            <person name="Blackburn G."/>
            <person name="Nisole A."/>
            <person name="Brunet B."/>
            <person name="Brandao M."/>
            <person name="Lumley L."/>
            <person name="Duan J."/>
            <person name="Quan G."/>
            <person name="Lucarotti C.J."/>
            <person name="Roe A.D."/>
            <person name="Sperling F.A.H."/>
            <person name="Levesque R.C."/>
            <person name="Cusson M."/>
        </authorList>
    </citation>
    <scope>NUCLEOTIDE SEQUENCE [LARGE SCALE GENOMIC DNA]</scope>
    <source>
        <strain evidence="1">Glfc:IPQL:Cfum</strain>
    </source>
</reference>
<organism evidence="1 2">
    <name type="scientific">Choristoneura fumiferana</name>
    <name type="common">Spruce budworm moth</name>
    <name type="synonym">Archips fumiferana</name>
    <dbReference type="NCBI Taxonomy" id="7141"/>
    <lineage>
        <taxon>Eukaryota</taxon>
        <taxon>Metazoa</taxon>
        <taxon>Ecdysozoa</taxon>
        <taxon>Arthropoda</taxon>
        <taxon>Hexapoda</taxon>
        <taxon>Insecta</taxon>
        <taxon>Pterygota</taxon>
        <taxon>Neoptera</taxon>
        <taxon>Endopterygota</taxon>
        <taxon>Lepidoptera</taxon>
        <taxon>Glossata</taxon>
        <taxon>Ditrysia</taxon>
        <taxon>Tortricoidea</taxon>
        <taxon>Tortricidae</taxon>
        <taxon>Tortricinae</taxon>
        <taxon>Choristoneura</taxon>
    </lineage>
</organism>
<accession>A0ACC0K603</accession>
<protein>
    <submittedName>
        <fullName evidence="1">Uncharacterized protein</fullName>
    </submittedName>
</protein>
<dbReference type="Proteomes" id="UP001064048">
    <property type="component" value="Chromosome 30"/>
</dbReference>